<reference evidence="2 3" key="1">
    <citation type="journal article" date="2008" name="Appl. Environ. Microbiol.">
        <title>Genomic insights into Mn(II) oxidation by the marine alphaproteobacterium Aurantimonas sp. strain SI85-9A1.</title>
        <authorList>
            <person name="Dick G.J."/>
            <person name="Podell S."/>
            <person name="Johnson H.A."/>
            <person name="Rivera-Espinoza Y."/>
            <person name="Bernier-Latmani R."/>
            <person name="McCarthy J.K."/>
            <person name="Torpey J.W."/>
            <person name="Clement B.G."/>
            <person name="Gaasterland T."/>
            <person name="Tebo B.M."/>
        </authorList>
    </citation>
    <scope>NUCLEOTIDE SEQUENCE [LARGE SCALE GENOMIC DNA]</scope>
    <source>
        <strain evidence="2 3">SI85-9A1</strain>
    </source>
</reference>
<accession>Q1YKD9</accession>
<dbReference type="GO" id="GO:0005737">
    <property type="term" value="C:cytoplasm"/>
    <property type="evidence" value="ECO:0007669"/>
    <property type="project" value="TreeGrafter"/>
</dbReference>
<dbReference type="Proteomes" id="UP000000321">
    <property type="component" value="Unassembled WGS sequence"/>
</dbReference>
<evidence type="ECO:0000313" key="3">
    <source>
        <dbReference type="Proteomes" id="UP000000321"/>
    </source>
</evidence>
<keyword evidence="2" id="KW-0418">Kinase</keyword>
<dbReference type="GO" id="GO:0016301">
    <property type="term" value="F:kinase activity"/>
    <property type="evidence" value="ECO:0007669"/>
    <property type="project" value="UniProtKB-KW"/>
</dbReference>
<evidence type="ECO:0000256" key="1">
    <source>
        <dbReference type="ARBA" id="ARBA00009625"/>
    </source>
</evidence>
<proteinExistence type="inferred from homology"/>
<dbReference type="Gene3D" id="1.20.5.170">
    <property type="match status" value="1"/>
</dbReference>
<dbReference type="EMBL" id="AAPJ01000002">
    <property type="protein sequence ID" value="EAS50584.1"/>
    <property type="molecule type" value="Genomic_DNA"/>
</dbReference>
<dbReference type="GO" id="GO:0003924">
    <property type="term" value="F:GTPase activity"/>
    <property type="evidence" value="ECO:0007669"/>
    <property type="project" value="InterPro"/>
</dbReference>
<dbReference type="PANTHER" id="PTHR23408">
    <property type="entry name" value="METHYLMALONYL-COA MUTASE"/>
    <property type="match status" value="1"/>
</dbReference>
<keyword evidence="2" id="KW-0808">Transferase</keyword>
<keyword evidence="3" id="KW-1185">Reference proteome</keyword>
<dbReference type="GO" id="GO:0005525">
    <property type="term" value="F:GTP binding"/>
    <property type="evidence" value="ECO:0007669"/>
    <property type="project" value="InterPro"/>
</dbReference>
<dbReference type="Pfam" id="PF03308">
    <property type="entry name" value="MeaB"/>
    <property type="match status" value="1"/>
</dbReference>
<dbReference type="HOGENOM" id="CLU_043725_2_2_5"/>
<sequence length="338" mass="35287">MQAPMADFTNPDTLAASLLEGSRAALSRAITLVESTRVDHRATAAALLDRLAPETGGAIRIGLSGVPGVGKSTLLDAFGSMLTAKGHRVAVLAVDPSSVRSGGSILGDKTRMARLSVDRNAYVRPSPSSGTLGGVAAQTRETMLLCEAAGFDVVIVETMGVGQAEVAVAEMVDLVLLLMIPGGGDELQGIKKGILEVADIIAVNKADGGNVDAAKTAASEIRSALNILAPRSAAWRVPVAAVSGMTGAGLNALWGEIERFRQVHRDNGAWDERRADQRVRWLWSSLDAAIRRRVLSGPNWPAEIAAGENAVRTGERAPSAVAEDILDHLGLPRSGGNR</sequence>
<dbReference type="NCBIfam" id="NF006958">
    <property type="entry name" value="PRK09435.1"/>
    <property type="match status" value="1"/>
</dbReference>
<comment type="similarity">
    <text evidence="1">Belongs to the SIMIBI class G3E GTPase family. ArgK/MeaB subfamily.</text>
</comment>
<dbReference type="BioCyc" id="AURANTIMONAS:SI859A1_00704-MONOMER"/>
<evidence type="ECO:0000313" key="2">
    <source>
        <dbReference type="EMBL" id="EAS50584.1"/>
    </source>
</evidence>
<protein>
    <submittedName>
        <fullName evidence="2">Putative ATPase/protein kinase involved in the LAO/AO transport system</fullName>
    </submittedName>
</protein>
<comment type="caution">
    <text evidence="2">The sequence shown here is derived from an EMBL/GenBank/DDBJ whole genome shotgun (WGS) entry which is preliminary data.</text>
</comment>
<gene>
    <name evidence="2" type="ORF">SI859A1_00704</name>
</gene>
<name>Q1YKD9_AURMS</name>
<organism evidence="2 3">
    <name type="scientific">Aurantimonas manganoxydans (strain ATCC BAA-1229 / DSM 21871 / SI85-9A1)</name>
    <dbReference type="NCBI Taxonomy" id="287752"/>
    <lineage>
        <taxon>Bacteria</taxon>
        <taxon>Pseudomonadati</taxon>
        <taxon>Pseudomonadota</taxon>
        <taxon>Alphaproteobacteria</taxon>
        <taxon>Hyphomicrobiales</taxon>
        <taxon>Aurantimonadaceae</taxon>
        <taxon>Aurantimonas</taxon>
    </lineage>
</organism>
<dbReference type="InterPro" id="IPR005129">
    <property type="entry name" value="GTPase_ArgK"/>
</dbReference>
<dbReference type="Gene3D" id="3.40.50.300">
    <property type="entry name" value="P-loop containing nucleotide triphosphate hydrolases"/>
    <property type="match status" value="1"/>
</dbReference>
<dbReference type="InterPro" id="IPR027417">
    <property type="entry name" value="P-loop_NTPase"/>
</dbReference>
<dbReference type="NCBIfam" id="TIGR00750">
    <property type="entry name" value="lao"/>
    <property type="match status" value="1"/>
</dbReference>
<dbReference type="Gene3D" id="1.10.287.130">
    <property type="match status" value="1"/>
</dbReference>
<dbReference type="AlphaFoldDB" id="Q1YKD9"/>
<dbReference type="CDD" id="cd03114">
    <property type="entry name" value="MMAA-like"/>
    <property type="match status" value="1"/>
</dbReference>
<dbReference type="SUPFAM" id="SSF52540">
    <property type="entry name" value="P-loop containing nucleoside triphosphate hydrolases"/>
    <property type="match status" value="1"/>
</dbReference>
<dbReference type="PANTHER" id="PTHR23408:SF3">
    <property type="entry name" value="METHYLMALONIC ACIDURIA TYPE A PROTEIN, MITOCHONDRIAL"/>
    <property type="match status" value="1"/>
</dbReference>